<comment type="caution">
    <text evidence="2">The sequence shown here is derived from an EMBL/GenBank/DDBJ whole genome shotgun (WGS) entry which is preliminary data.</text>
</comment>
<evidence type="ECO:0000313" key="3">
    <source>
        <dbReference type="Proteomes" id="UP001295684"/>
    </source>
</evidence>
<name>A0AAD1X9V1_EUPCR</name>
<feature type="compositionally biased region" description="Basic and acidic residues" evidence="1">
    <location>
        <begin position="107"/>
        <end position="122"/>
    </location>
</feature>
<feature type="region of interest" description="Disordered" evidence="1">
    <location>
        <begin position="107"/>
        <end position="152"/>
    </location>
</feature>
<feature type="compositionally biased region" description="Basic and acidic residues" evidence="1">
    <location>
        <begin position="208"/>
        <end position="222"/>
    </location>
</feature>
<organism evidence="2 3">
    <name type="scientific">Euplotes crassus</name>
    <dbReference type="NCBI Taxonomy" id="5936"/>
    <lineage>
        <taxon>Eukaryota</taxon>
        <taxon>Sar</taxon>
        <taxon>Alveolata</taxon>
        <taxon>Ciliophora</taxon>
        <taxon>Intramacronucleata</taxon>
        <taxon>Spirotrichea</taxon>
        <taxon>Hypotrichia</taxon>
        <taxon>Euplotida</taxon>
        <taxon>Euplotidae</taxon>
        <taxon>Moneuplotes</taxon>
    </lineage>
</organism>
<dbReference type="EMBL" id="CAMPGE010007483">
    <property type="protein sequence ID" value="CAI2366400.1"/>
    <property type="molecule type" value="Genomic_DNA"/>
</dbReference>
<feature type="region of interest" description="Disordered" evidence="1">
    <location>
        <begin position="1"/>
        <end position="45"/>
    </location>
</feature>
<gene>
    <name evidence="2" type="ORF">ECRASSUSDP1_LOCUS7673</name>
</gene>
<feature type="compositionally biased region" description="Basic residues" evidence="1">
    <location>
        <begin position="123"/>
        <end position="139"/>
    </location>
</feature>
<protein>
    <submittedName>
        <fullName evidence="2">Uncharacterized protein</fullName>
    </submittedName>
</protein>
<dbReference type="AlphaFoldDB" id="A0AAD1X9V1"/>
<feature type="compositionally biased region" description="Polar residues" evidence="1">
    <location>
        <begin position="191"/>
        <end position="207"/>
    </location>
</feature>
<accession>A0AAD1X9V1</accession>
<keyword evidence="3" id="KW-1185">Reference proteome</keyword>
<sequence>MARVKKRKGQNLPQNQNTNLPNPVVSIHSVAKGKPKSKTKSKIKEKSKIGIILNARSMTQVQPRNIKIEPASGLKQSKPRPWEIIPNRRKLRPRKKIDYTNKKSKVEEVKIHKKKDKMEKVPKNYKSRSKSKSNRKMKRYGKEKNKIRTTYLSNNNNENAVLVHFSNTSFKDSEKKHSISDLGLPEPSKTLLPQTSPPKSSSGSLLNKRSDSCDSRSLEDQTKTNSSVPVESGSSQESQSVLVPARPGTMSATKIQNMDISINSNCSLSPIKSHTPSIKIEDDDSSYDRNKEFLGWDNNNSHMQEYSSCMSKPLKFCTDDDIAFLLARYNDDENTNNPFDNHPLWINYLLRHLSFDKKSQ</sequence>
<feature type="compositionally biased region" description="Low complexity" evidence="1">
    <location>
        <begin position="10"/>
        <end position="23"/>
    </location>
</feature>
<evidence type="ECO:0000313" key="2">
    <source>
        <dbReference type="EMBL" id="CAI2366400.1"/>
    </source>
</evidence>
<dbReference type="Proteomes" id="UP001295684">
    <property type="component" value="Unassembled WGS sequence"/>
</dbReference>
<evidence type="ECO:0000256" key="1">
    <source>
        <dbReference type="SAM" id="MobiDB-lite"/>
    </source>
</evidence>
<feature type="region of interest" description="Disordered" evidence="1">
    <location>
        <begin position="170"/>
        <end position="242"/>
    </location>
</feature>
<reference evidence="2" key="1">
    <citation type="submission" date="2023-07" db="EMBL/GenBank/DDBJ databases">
        <authorList>
            <consortium name="AG Swart"/>
            <person name="Singh M."/>
            <person name="Singh A."/>
            <person name="Seah K."/>
            <person name="Emmerich C."/>
        </authorList>
    </citation>
    <scope>NUCLEOTIDE SEQUENCE</scope>
    <source>
        <strain evidence="2">DP1</strain>
    </source>
</reference>
<proteinExistence type="predicted"/>
<feature type="compositionally biased region" description="Low complexity" evidence="1">
    <location>
        <begin position="226"/>
        <end position="242"/>
    </location>
</feature>
<feature type="compositionally biased region" description="Basic residues" evidence="1">
    <location>
        <begin position="31"/>
        <end position="41"/>
    </location>
</feature>